<accession>A0ABP8RYJ3</accession>
<dbReference type="PANTHER" id="PTHR33495:SF2">
    <property type="entry name" value="ANTI-SIGMA FACTOR ANTAGONIST TM_1081-RELATED"/>
    <property type="match status" value="1"/>
</dbReference>
<feature type="region of interest" description="Disordered" evidence="3">
    <location>
        <begin position="120"/>
        <end position="145"/>
    </location>
</feature>
<protein>
    <recommendedName>
        <fullName evidence="2">Anti-sigma factor antagonist</fullName>
    </recommendedName>
</protein>
<gene>
    <name evidence="5" type="ORF">GCM10023175_47380</name>
</gene>
<sequence>MIEAPQPDEAPLELAARTLDGGVLLVAVRGELDSATAPRATAALQRATTPGVRTLALDLSAVTFLASSGIQMLVSALRGDGGVDGDLHLVAPSDAVLRILRLLGLDQVFTIHDTVDDLVSAGSAGTPAASSSRPRPSDERRTDHP</sequence>
<evidence type="ECO:0000256" key="3">
    <source>
        <dbReference type="SAM" id="MobiDB-lite"/>
    </source>
</evidence>
<feature type="domain" description="STAS" evidence="4">
    <location>
        <begin position="22"/>
        <end position="122"/>
    </location>
</feature>
<comment type="caution">
    <text evidence="5">The sequence shown here is derived from an EMBL/GenBank/DDBJ whole genome shotgun (WGS) entry which is preliminary data.</text>
</comment>
<name>A0ABP8RYJ3_9PSEU</name>
<evidence type="ECO:0000313" key="6">
    <source>
        <dbReference type="Proteomes" id="UP001501598"/>
    </source>
</evidence>
<dbReference type="Pfam" id="PF01740">
    <property type="entry name" value="STAS"/>
    <property type="match status" value="1"/>
</dbReference>
<evidence type="ECO:0000313" key="5">
    <source>
        <dbReference type="EMBL" id="GAA4552839.1"/>
    </source>
</evidence>
<dbReference type="RefSeq" id="WP_345422611.1">
    <property type="nucleotide sequence ID" value="NZ_BAABGT010000075.1"/>
</dbReference>
<proteinExistence type="inferred from homology"/>
<dbReference type="InterPro" id="IPR002645">
    <property type="entry name" value="STAS_dom"/>
</dbReference>
<evidence type="ECO:0000256" key="2">
    <source>
        <dbReference type="RuleBase" id="RU003749"/>
    </source>
</evidence>
<comment type="similarity">
    <text evidence="1 2">Belongs to the anti-sigma-factor antagonist family.</text>
</comment>
<dbReference type="EMBL" id="BAABGT010000075">
    <property type="protein sequence ID" value="GAA4552839.1"/>
    <property type="molecule type" value="Genomic_DNA"/>
</dbReference>
<dbReference type="Proteomes" id="UP001501598">
    <property type="component" value="Unassembled WGS sequence"/>
</dbReference>
<evidence type="ECO:0000259" key="4">
    <source>
        <dbReference type="PROSITE" id="PS50801"/>
    </source>
</evidence>
<feature type="compositionally biased region" description="Basic and acidic residues" evidence="3">
    <location>
        <begin position="135"/>
        <end position="145"/>
    </location>
</feature>
<dbReference type="InterPro" id="IPR003658">
    <property type="entry name" value="Anti-sigma_ant"/>
</dbReference>
<dbReference type="PANTHER" id="PTHR33495">
    <property type="entry name" value="ANTI-SIGMA FACTOR ANTAGONIST TM_1081-RELATED-RELATED"/>
    <property type="match status" value="1"/>
</dbReference>
<evidence type="ECO:0000256" key="1">
    <source>
        <dbReference type="ARBA" id="ARBA00009013"/>
    </source>
</evidence>
<reference evidence="6" key="1">
    <citation type="journal article" date="2019" name="Int. J. Syst. Evol. Microbiol.">
        <title>The Global Catalogue of Microorganisms (GCM) 10K type strain sequencing project: providing services to taxonomists for standard genome sequencing and annotation.</title>
        <authorList>
            <consortium name="The Broad Institute Genomics Platform"/>
            <consortium name="The Broad Institute Genome Sequencing Center for Infectious Disease"/>
            <person name="Wu L."/>
            <person name="Ma J."/>
        </authorList>
    </citation>
    <scope>NUCLEOTIDE SEQUENCE [LARGE SCALE GENOMIC DNA]</scope>
    <source>
        <strain evidence="6">JCM 17906</strain>
    </source>
</reference>
<dbReference type="PROSITE" id="PS50801">
    <property type="entry name" value="STAS"/>
    <property type="match status" value="1"/>
</dbReference>
<keyword evidence="6" id="KW-1185">Reference proteome</keyword>
<dbReference type="InterPro" id="IPR036513">
    <property type="entry name" value="STAS_dom_sf"/>
</dbReference>
<organism evidence="5 6">
    <name type="scientific">Pseudonocardia xishanensis</name>
    <dbReference type="NCBI Taxonomy" id="630995"/>
    <lineage>
        <taxon>Bacteria</taxon>
        <taxon>Bacillati</taxon>
        <taxon>Actinomycetota</taxon>
        <taxon>Actinomycetes</taxon>
        <taxon>Pseudonocardiales</taxon>
        <taxon>Pseudonocardiaceae</taxon>
        <taxon>Pseudonocardia</taxon>
    </lineage>
</organism>
<dbReference type="NCBIfam" id="TIGR00377">
    <property type="entry name" value="ant_ant_sig"/>
    <property type="match status" value="1"/>
</dbReference>
<dbReference type="CDD" id="cd07043">
    <property type="entry name" value="STAS_anti-anti-sigma_factors"/>
    <property type="match status" value="1"/>
</dbReference>
<dbReference type="Gene3D" id="3.30.750.24">
    <property type="entry name" value="STAS domain"/>
    <property type="match status" value="1"/>
</dbReference>
<dbReference type="SUPFAM" id="SSF52091">
    <property type="entry name" value="SpoIIaa-like"/>
    <property type="match status" value="1"/>
</dbReference>
<feature type="compositionally biased region" description="Low complexity" evidence="3">
    <location>
        <begin position="120"/>
        <end position="134"/>
    </location>
</feature>